<organism evidence="2 3">
    <name type="scientific">Sedimenticola thiotaurini</name>
    <dbReference type="NCBI Taxonomy" id="1543721"/>
    <lineage>
        <taxon>Bacteria</taxon>
        <taxon>Pseudomonadati</taxon>
        <taxon>Pseudomonadota</taxon>
        <taxon>Gammaproteobacteria</taxon>
        <taxon>Chromatiales</taxon>
        <taxon>Sedimenticolaceae</taxon>
        <taxon>Sedimenticola</taxon>
    </lineage>
</organism>
<protein>
    <submittedName>
        <fullName evidence="2">Thiamine biosynthesis protein ThiF</fullName>
    </submittedName>
</protein>
<dbReference type="NCBIfam" id="NF006077">
    <property type="entry name" value="PRK08223.1"/>
    <property type="match status" value="1"/>
</dbReference>
<dbReference type="GO" id="GO:0061504">
    <property type="term" value="P:cyclic threonylcarbamoyladenosine biosynthetic process"/>
    <property type="evidence" value="ECO:0007669"/>
    <property type="project" value="TreeGrafter"/>
</dbReference>
<dbReference type="PANTHER" id="PTHR43267">
    <property type="entry name" value="TRNA THREONYLCARBAMOYLADENOSINE DEHYDRATASE"/>
    <property type="match status" value="1"/>
</dbReference>
<reference evidence="2 3" key="1">
    <citation type="journal article" date="2015" name="Genome Announc.">
        <title>Complete Genome Sequence of Sedimenticola thiotaurini Strain SIP-G1, a Polyphosphate- and Polyhydroxyalkanoate-Accumulating Sulfur-Oxidizing Gammaproteobacterium Isolated from Salt Marsh Sediments.</title>
        <authorList>
            <person name="Flood B.E."/>
            <person name="Jones D.S."/>
            <person name="Bailey J.V."/>
        </authorList>
    </citation>
    <scope>NUCLEOTIDE SEQUENCE [LARGE SCALE GENOMIC DNA]</scope>
    <source>
        <strain evidence="2 3">SIP-G1</strain>
    </source>
</reference>
<dbReference type="CDD" id="cd01483">
    <property type="entry name" value="E1_enzyme_family"/>
    <property type="match status" value="1"/>
</dbReference>
<dbReference type="KEGG" id="seds:AAY24_04180"/>
<dbReference type="InterPro" id="IPR045886">
    <property type="entry name" value="ThiF/MoeB/HesA"/>
</dbReference>
<feature type="domain" description="THIF-type NAD/FAD binding fold" evidence="1">
    <location>
        <begin position="16"/>
        <end position="258"/>
    </location>
</feature>
<dbReference type="PATRIC" id="fig|1543721.4.peg.873"/>
<dbReference type="SUPFAM" id="SSF69572">
    <property type="entry name" value="Activating enzymes of the ubiquitin-like proteins"/>
    <property type="match status" value="1"/>
</dbReference>
<dbReference type="EMBL" id="CP011412">
    <property type="protein sequence ID" value="AKH19689.1"/>
    <property type="molecule type" value="Genomic_DNA"/>
</dbReference>
<dbReference type="GO" id="GO:0061503">
    <property type="term" value="F:tRNA threonylcarbamoyladenosine dehydratase"/>
    <property type="evidence" value="ECO:0007669"/>
    <property type="project" value="TreeGrafter"/>
</dbReference>
<dbReference type="AlphaFoldDB" id="A0A0F7JWF0"/>
<name>A0A0F7JWF0_9GAMM</name>
<dbReference type="RefSeq" id="WP_046858625.1">
    <property type="nucleotide sequence ID" value="NZ_CP011412.1"/>
</dbReference>
<evidence type="ECO:0000259" key="1">
    <source>
        <dbReference type="Pfam" id="PF00899"/>
    </source>
</evidence>
<dbReference type="Pfam" id="PF00899">
    <property type="entry name" value="ThiF"/>
    <property type="match status" value="1"/>
</dbReference>
<dbReference type="OrthoDB" id="272552at2"/>
<proteinExistence type="predicted"/>
<dbReference type="Gene3D" id="3.40.50.720">
    <property type="entry name" value="NAD(P)-binding Rossmann-like Domain"/>
    <property type="match status" value="1"/>
</dbReference>
<dbReference type="InterPro" id="IPR035985">
    <property type="entry name" value="Ubiquitin-activating_enz"/>
</dbReference>
<dbReference type="PANTHER" id="PTHR43267:SF1">
    <property type="entry name" value="TRNA THREONYLCARBAMOYLADENOSINE DEHYDRATASE"/>
    <property type="match status" value="1"/>
</dbReference>
<gene>
    <name evidence="2" type="ORF">AAY24_04180</name>
</gene>
<dbReference type="InterPro" id="IPR000594">
    <property type="entry name" value="ThiF_NAD_FAD-bd"/>
</dbReference>
<accession>A0A0F7JWF0</accession>
<evidence type="ECO:0000313" key="3">
    <source>
        <dbReference type="Proteomes" id="UP000034410"/>
    </source>
</evidence>
<dbReference type="Proteomes" id="UP000034410">
    <property type="component" value="Chromosome"/>
</dbReference>
<sequence>MSDFDYDLAFSRNNGITSTQEQERLKHATVAIAGMGGVGGDYLITLARAGIGNFKISDFDEFEVGNFNRQYGATISSVGKPKMTVMRDLALDINPDSQIETYPDGINESNIDAFLEGADVFIDAVEFFEIQTHRMIINACRERNIPAIFGVPLGFGVGMLVYTANGMSFDDYFDIDYSASLEHQVLKMSLGCAPAGFHLKYVDPDSVDLSQRKAPSIASGCKLATGMVITQAILAILHPEELKPIPHYTCYDARLNKLKKGTLWMGNRNPVQKLKFGVAKRLLGL</sequence>
<dbReference type="GO" id="GO:0008641">
    <property type="term" value="F:ubiquitin-like modifier activating enzyme activity"/>
    <property type="evidence" value="ECO:0007669"/>
    <property type="project" value="InterPro"/>
</dbReference>
<keyword evidence="3" id="KW-1185">Reference proteome</keyword>
<evidence type="ECO:0000313" key="2">
    <source>
        <dbReference type="EMBL" id="AKH19689.1"/>
    </source>
</evidence>